<dbReference type="InterPro" id="IPR004142">
    <property type="entry name" value="NDRG"/>
</dbReference>
<dbReference type="Proteomes" id="UP001431209">
    <property type="component" value="Unassembled WGS sequence"/>
</dbReference>
<dbReference type="PANTHER" id="PTHR11034">
    <property type="entry name" value="N-MYC DOWNSTREAM REGULATED"/>
    <property type="match status" value="1"/>
</dbReference>
<evidence type="ECO:0000256" key="1">
    <source>
        <dbReference type="ARBA" id="ARBA00005598"/>
    </source>
</evidence>
<sequence>MLYCRCSTRILILMRSALKKMNKIFFVKMSEQSQPTITYPSKNYGGLKITFEGERNKEAIVFLPDTALSCEMCYNTFINYPKLQFLRDYFYFIFVDFPFMLPSADNIDYNAPDYDMKLISEDVDEVLTSIGLKYFVGFATGSGAYIMSLIACEKPNWFSGLVLINSDSNKVEWGEYLWTKKLSYQLSYFGISSIVNDLTSLYFGNRTINYSKDLVLSFAEYINSLKPNNLIKRKELSTFEELKKVNCKVLLFSGGDSYYNKGTISLTNKFDPSNSARVNIPNCGGLVTEERPDAMVTTMILFLQGMGHLVRQRIDPSNRPDILIQE</sequence>
<protein>
    <submittedName>
        <fullName evidence="2">Ndrg3</fullName>
    </submittedName>
</protein>
<comment type="similarity">
    <text evidence="1">Belongs to the NDRG family.</text>
</comment>
<organism evidence="2 3">
    <name type="scientific">Acrasis kona</name>
    <dbReference type="NCBI Taxonomy" id="1008807"/>
    <lineage>
        <taxon>Eukaryota</taxon>
        <taxon>Discoba</taxon>
        <taxon>Heterolobosea</taxon>
        <taxon>Tetramitia</taxon>
        <taxon>Eutetramitia</taxon>
        <taxon>Acrasidae</taxon>
        <taxon>Acrasis</taxon>
    </lineage>
</organism>
<accession>A0AAW2ZDR1</accession>
<keyword evidence="3" id="KW-1185">Reference proteome</keyword>
<evidence type="ECO:0000313" key="3">
    <source>
        <dbReference type="Proteomes" id="UP001431209"/>
    </source>
</evidence>
<dbReference type="InterPro" id="IPR029058">
    <property type="entry name" value="AB_hydrolase_fold"/>
</dbReference>
<dbReference type="AlphaFoldDB" id="A0AAW2ZDR1"/>
<reference evidence="2 3" key="1">
    <citation type="submission" date="2024-03" db="EMBL/GenBank/DDBJ databases">
        <title>The Acrasis kona genome and developmental transcriptomes reveal deep origins of eukaryotic multicellular pathways.</title>
        <authorList>
            <person name="Sheikh S."/>
            <person name="Fu C.-J."/>
            <person name="Brown M.W."/>
            <person name="Baldauf S.L."/>
        </authorList>
    </citation>
    <scope>NUCLEOTIDE SEQUENCE [LARGE SCALE GENOMIC DNA]</scope>
    <source>
        <strain evidence="2 3">ATCC MYA-3509</strain>
    </source>
</reference>
<comment type="caution">
    <text evidence="2">The sequence shown here is derived from an EMBL/GenBank/DDBJ whole genome shotgun (WGS) entry which is preliminary data.</text>
</comment>
<dbReference type="SUPFAM" id="SSF53474">
    <property type="entry name" value="alpha/beta-Hydrolases"/>
    <property type="match status" value="1"/>
</dbReference>
<gene>
    <name evidence="2" type="ORF">AKO1_004191</name>
</gene>
<name>A0AAW2ZDR1_9EUKA</name>
<dbReference type="EMBL" id="JAOPGA020001346">
    <property type="protein sequence ID" value="KAL0487489.1"/>
    <property type="molecule type" value="Genomic_DNA"/>
</dbReference>
<proteinExistence type="inferred from homology"/>
<dbReference type="Pfam" id="PF03096">
    <property type="entry name" value="Ndr"/>
    <property type="match status" value="1"/>
</dbReference>
<dbReference type="Gene3D" id="3.40.50.1820">
    <property type="entry name" value="alpha/beta hydrolase"/>
    <property type="match status" value="1"/>
</dbReference>
<evidence type="ECO:0000313" key="2">
    <source>
        <dbReference type="EMBL" id="KAL0487489.1"/>
    </source>
</evidence>